<evidence type="ECO:0000256" key="1">
    <source>
        <dbReference type="SAM" id="MobiDB-lite"/>
    </source>
</evidence>
<keyword evidence="3" id="KW-1185">Reference proteome</keyword>
<accession>A0A5N6KL87</accession>
<feature type="compositionally biased region" description="Basic and acidic residues" evidence="1">
    <location>
        <begin position="383"/>
        <end position="396"/>
    </location>
</feature>
<evidence type="ECO:0000313" key="3">
    <source>
        <dbReference type="Proteomes" id="UP000326757"/>
    </source>
</evidence>
<dbReference type="EMBL" id="VIGI01000001">
    <property type="protein sequence ID" value="KAB8304554.1"/>
    <property type="molecule type" value="Genomic_DNA"/>
</dbReference>
<feature type="region of interest" description="Disordered" evidence="1">
    <location>
        <begin position="373"/>
        <end position="432"/>
    </location>
</feature>
<comment type="caution">
    <text evidence="2">The sequence shown here is derived from an EMBL/GenBank/DDBJ whole genome shotgun (WGS) entry which is preliminary data.</text>
</comment>
<dbReference type="Proteomes" id="UP000326757">
    <property type="component" value="Unassembled WGS sequence"/>
</dbReference>
<dbReference type="AlphaFoldDB" id="A0A5N6KL87"/>
<sequence length="432" mass="49046">MASNCNNYMENNTGSSSTPCHPVDAMPVSLFDAIPTQITPAALLTIPFISILIGVSALHPTKPVYAIYSPSTSSLEFVHGDGTLISPLSVCPLLSFNNGNALCSRQRLNMYECISRSSNYYGILNNPPRNEDGIQEQDFRGPFTNENSVKEAMTYVSDLRFGPDCMAALRPIPLDRHLIKSTANETVPCSPLTADPIWNFSVHHPDFTDVRLNSANESKLSKLFQTFTQRYRNHMPYLTFKKAAYILSGMEKVGAIYWKGEQEKAETRMGWTVDDFLARFSKYEQFTREWKFLYAPNPIAWLEAEMADELRREIMGRERRKMPWMGLIEDVKMVGVVGWDALAEFDWYDGKNGRGYPRRFTSQEEKEWEGIVDNIDDSIENGESERSEMRSSKSNDPKYVSILRKGGHGKNGKRSREERGEIPAIKRSKPVA</sequence>
<gene>
    <name evidence="2" type="ORF">EYC80_003937</name>
</gene>
<reference evidence="2 3" key="1">
    <citation type="submission" date="2019-06" db="EMBL/GenBank/DDBJ databases">
        <title>Genome Sequence of the Brown Rot Fungal Pathogen Monilinia laxa.</title>
        <authorList>
            <person name="De Miccolis Angelini R.M."/>
            <person name="Landi L."/>
            <person name="Abate D."/>
            <person name="Pollastro S."/>
            <person name="Romanazzi G."/>
            <person name="Faretra F."/>
        </authorList>
    </citation>
    <scope>NUCLEOTIDE SEQUENCE [LARGE SCALE GENOMIC DNA]</scope>
    <source>
        <strain evidence="2 3">Mlax316</strain>
    </source>
</reference>
<name>A0A5N6KL87_MONLA</name>
<dbReference type="OrthoDB" id="3563009at2759"/>
<organism evidence="2 3">
    <name type="scientific">Monilinia laxa</name>
    <name type="common">Brown rot fungus</name>
    <name type="synonym">Sclerotinia laxa</name>
    <dbReference type="NCBI Taxonomy" id="61186"/>
    <lineage>
        <taxon>Eukaryota</taxon>
        <taxon>Fungi</taxon>
        <taxon>Dikarya</taxon>
        <taxon>Ascomycota</taxon>
        <taxon>Pezizomycotina</taxon>
        <taxon>Leotiomycetes</taxon>
        <taxon>Helotiales</taxon>
        <taxon>Sclerotiniaceae</taxon>
        <taxon>Monilinia</taxon>
    </lineage>
</organism>
<protein>
    <submittedName>
        <fullName evidence="2">Uncharacterized protein</fullName>
    </submittedName>
</protein>
<proteinExistence type="predicted"/>
<evidence type="ECO:0000313" key="2">
    <source>
        <dbReference type="EMBL" id="KAB8304554.1"/>
    </source>
</evidence>